<dbReference type="EMBL" id="SUMF01000002">
    <property type="protein sequence ID" value="TJZ77500.1"/>
    <property type="molecule type" value="Genomic_DNA"/>
</dbReference>
<protein>
    <submittedName>
        <fullName evidence="4">Cobalamin-binding protein</fullName>
    </submittedName>
</protein>
<dbReference type="SUPFAM" id="SSF53807">
    <property type="entry name" value="Helical backbone' metal receptor"/>
    <property type="match status" value="1"/>
</dbReference>
<evidence type="ECO:0000256" key="1">
    <source>
        <dbReference type="ARBA" id="ARBA00022729"/>
    </source>
</evidence>
<dbReference type="PROSITE" id="PS50983">
    <property type="entry name" value="FE_B12_PBP"/>
    <property type="match status" value="1"/>
</dbReference>
<dbReference type="OrthoDB" id="6495095at2"/>
<dbReference type="Proteomes" id="UP000310016">
    <property type="component" value="Unassembled WGS sequence"/>
</dbReference>
<dbReference type="NCBIfam" id="NF038402">
    <property type="entry name" value="TroA_like"/>
    <property type="match status" value="1"/>
</dbReference>
<dbReference type="PANTHER" id="PTHR30535">
    <property type="entry name" value="VITAMIN B12-BINDING PROTEIN"/>
    <property type="match status" value="1"/>
</dbReference>
<feature type="domain" description="Fe/B12 periplasmic-binding" evidence="3">
    <location>
        <begin position="38"/>
        <end position="282"/>
    </location>
</feature>
<keyword evidence="5" id="KW-1185">Reference proteome</keyword>
<sequence>MSRWLCLALGLWAMPAWAAVDVRDDAGNRVRLEQPATRVITLAPHATELIAALAPRTLVAVDRYSNYPEQVRKLPQVGDYAAINVEAVIALRPDLIVIWEGKAATELAARLARLAIPVFISRPASVEDIATNLERLGVLVGKPEQGKALARRQRDGLTALQRRYAGKPPVRVFLQLGVSPMFTVSRKAFLGQALADCGAMTPYAEDRAVTPQASLEAVLGFAPELILVDGPAEALADWQRFPELPAVANGAVIALSGDRFVRPGPRFVEAAMELCRRVDAARARKIP</sequence>
<dbReference type="InterPro" id="IPR050902">
    <property type="entry name" value="ABC_Transporter_SBP"/>
</dbReference>
<keyword evidence="1 2" id="KW-0732">Signal</keyword>
<feature type="signal peptide" evidence="2">
    <location>
        <begin position="1"/>
        <end position="18"/>
    </location>
</feature>
<evidence type="ECO:0000313" key="4">
    <source>
        <dbReference type="EMBL" id="TJZ77500.1"/>
    </source>
</evidence>
<gene>
    <name evidence="4" type="ORF">FAZ21_03975</name>
</gene>
<dbReference type="InterPro" id="IPR002491">
    <property type="entry name" value="ABC_transptr_periplasmic_BD"/>
</dbReference>
<dbReference type="Pfam" id="PF01497">
    <property type="entry name" value="Peripla_BP_2"/>
    <property type="match status" value="1"/>
</dbReference>
<dbReference type="RefSeq" id="WP_136771975.1">
    <property type="nucleotide sequence ID" value="NZ_CP156074.1"/>
</dbReference>
<organism evidence="4 5">
    <name type="scientific">Chitiniphilus eburneus</name>
    <dbReference type="NCBI Taxonomy" id="2571148"/>
    <lineage>
        <taxon>Bacteria</taxon>
        <taxon>Pseudomonadati</taxon>
        <taxon>Pseudomonadota</taxon>
        <taxon>Betaproteobacteria</taxon>
        <taxon>Neisseriales</taxon>
        <taxon>Chitinibacteraceae</taxon>
        <taxon>Chitiniphilus</taxon>
    </lineage>
</organism>
<dbReference type="AlphaFoldDB" id="A0A4U0Q993"/>
<name>A0A4U0Q993_9NEIS</name>
<dbReference type="Gene3D" id="3.40.50.1980">
    <property type="entry name" value="Nitrogenase molybdenum iron protein domain"/>
    <property type="match status" value="2"/>
</dbReference>
<evidence type="ECO:0000256" key="2">
    <source>
        <dbReference type="SAM" id="SignalP"/>
    </source>
</evidence>
<dbReference type="PANTHER" id="PTHR30535:SF34">
    <property type="entry name" value="MOLYBDATE-BINDING PROTEIN MOLA"/>
    <property type="match status" value="1"/>
</dbReference>
<dbReference type="InterPro" id="IPR054828">
    <property type="entry name" value="Vit_B12_bind_prot"/>
</dbReference>
<proteinExistence type="predicted"/>
<evidence type="ECO:0000313" key="5">
    <source>
        <dbReference type="Proteomes" id="UP000310016"/>
    </source>
</evidence>
<accession>A0A4U0Q993</accession>
<dbReference type="GO" id="GO:0071281">
    <property type="term" value="P:cellular response to iron ion"/>
    <property type="evidence" value="ECO:0007669"/>
    <property type="project" value="TreeGrafter"/>
</dbReference>
<feature type="chain" id="PRO_5020668777" evidence="2">
    <location>
        <begin position="19"/>
        <end position="287"/>
    </location>
</feature>
<reference evidence="4 5" key="1">
    <citation type="submission" date="2019-04" db="EMBL/GenBank/DDBJ databases">
        <title>Chitiniphilus eburnea sp. nov., a novel chitinolytic bacterium isolated from aquaculture sludge.</title>
        <authorList>
            <person name="Sheng M."/>
        </authorList>
    </citation>
    <scope>NUCLEOTIDE SEQUENCE [LARGE SCALE GENOMIC DNA]</scope>
    <source>
        <strain evidence="4 5">HX-2-15</strain>
    </source>
</reference>
<comment type="caution">
    <text evidence="4">The sequence shown here is derived from an EMBL/GenBank/DDBJ whole genome shotgun (WGS) entry which is preliminary data.</text>
</comment>
<evidence type="ECO:0000259" key="3">
    <source>
        <dbReference type="PROSITE" id="PS50983"/>
    </source>
</evidence>